<feature type="region of interest" description="Disordered" evidence="1">
    <location>
        <begin position="62"/>
        <end position="94"/>
    </location>
</feature>
<feature type="compositionally biased region" description="Basic and acidic residues" evidence="1">
    <location>
        <begin position="1009"/>
        <end position="1019"/>
    </location>
</feature>
<gene>
    <name evidence="2" type="ORF">TSPGSL018_9071</name>
</gene>
<protein>
    <submittedName>
        <fullName evidence="2">A96521 protein</fullName>
    </submittedName>
</protein>
<dbReference type="PANTHER" id="PTHR48219:SF2">
    <property type="entry name" value="VACUOLAR PROTEIN SORTING-ASSOCIATED PROTEIN 62"/>
    <property type="match status" value="1"/>
</dbReference>
<name>A0A061S6X7_9CHLO</name>
<accession>A0A061S6X7</accession>
<feature type="compositionally biased region" description="Basic and acidic residues" evidence="1">
    <location>
        <begin position="1056"/>
        <end position="1068"/>
    </location>
</feature>
<dbReference type="PANTHER" id="PTHR48219">
    <property type="entry name" value="VACUOLAR PROTEIN SORTING-ASSOCIATED PROTEIN 62-RELATED"/>
    <property type="match status" value="1"/>
</dbReference>
<organism evidence="2">
    <name type="scientific">Tetraselmis sp. GSL018</name>
    <dbReference type="NCBI Taxonomy" id="582737"/>
    <lineage>
        <taxon>Eukaryota</taxon>
        <taxon>Viridiplantae</taxon>
        <taxon>Chlorophyta</taxon>
        <taxon>core chlorophytes</taxon>
        <taxon>Chlorodendrophyceae</taxon>
        <taxon>Chlorodendrales</taxon>
        <taxon>Chlorodendraceae</taxon>
        <taxon>Tetraselmis</taxon>
    </lineage>
</organism>
<feature type="compositionally biased region" description="Basic residues" evidence="1">
    <location>
        <begin position="1020"/>
        <end position="1033"/>
    </location>
</feature>
<proteinExistence type="predicted"/>
<evidence type="ECO:0000313" key="2">
    <source>
        <dbReference type="EMBL" id="JAC80932.1"/>
    </source>
</evidence>
<feature type="region of interest" description="Disordered" evidence="1">
    <location>
        <begin position="435"/>
        <end position="461"/>
    </location>
</feature>
<feature type="region of interest" description="Disordered" evidence="1">
    <location>
        <begin position="1005"/>
        <end position="1143"/>
    </location>
</feature>
<sequence length="1143" mass="123624">MTEENSFSEAFSAGRAGILNRWLSFKEPRGGEAEVEQKPKGSLTVDVTAVGVSLNFLDMASSGQDGGATAPASPSDEPTVAERNPSTASDPPEWLGQLTTYMLTVTLDLAMSYSLDVSGDQQIDADLHDITVEAYLGSSAAASDAYDSGMVTVRPTSVAGAGGASTNKVLQPCDVTLRFLRAGDAVELKLDTSDMALTVGIDLGPLSKPPADRPLGTAVSYTKVWPPDSPGDASMPPFGCPRAVDLFAAERGMTVWRPKVPSGYGSLGDVMTRGAELPRHHAVCLARDSGLTAPPEHYQLVLEEAGLFVWLPIAPEGFAALGCVATTVLEEPPIGTVFCVRAELLVEASPRECMCMRTRPSAGSKADGELEHLRLWNVANSASTFMAVVEGDDLGAVPCGVMLDLRAPLGIAPAALRAHMSEVARLTGMQQSAPLVSRHQCPTAAEPPAGATGGEGAAGSAEAPHEVLSWDVAMQRELAFNFVRNERRLRQERTHEQSHLEVAEFQRLWVHKDSGSRVSFWRPILPPGYVSLGDCISFGLHPPCVATVFLDGSGGGGVASAEGDPAFREPVAFEKIWEGVGVRKGHRERSHVSVWKPIAPYGYTACGCVAWLGKGSPRAKDLAVRCLRSDLVETGAEEPEHVVAWEGRARSGAKRRGPPIRVWGSNRHTGTFWGEAAPAKSSGGTFTWASRIMSDEYSNSQHASRVESPNYKVSVDTGLLSLVLLDMSRQPLLELNLGGAEAFEGSGTSGQKRHGRHTKRIGCTAHLLESAPGLLQAYFQLSMELWSLNKDHWEPVLEPFGVLVHFHHNTRSKMVASYRPGTHLEFKSTTDGLHLTVAHSAVESLFRAVADCQAVMRGEGGEVLQMARQSTRYAYVSNELGVPLHARIDFSSHAARTTLEPGQQQRWVLEHSAQFRRKRPEPMSIPKGLLLVNVSGLRLAGEGAPPGPVSASLRLLRPHELDQYMPARTRWLRSRDGAYRWDEQHILSVPDADVVAVSRALQGSLRSARSRDARGDAARRLRRQRPRRRHRCRDSRDPCHVARRAGRRRAGAAPAGEREARPDREPRERPRRGRSGWSGSPTPAVPMPRSSQRTPTASPPSSSASRRRSPGARSRASTPCAEAGARTPRWCMRTTASSPSRSS</sequence>
<feature type="compositionally biased region" description="Low complexity" evidence="1">
    <location>
        <begin position="1088"/>
        <end position="1104"/>
    </location>
</feature>
<feature type="compositionally biased region" description="Basic residues" evidence="1">
    <location>
        <begin position="1041"/>
        <end position="1050"/>
    </location>
</feature>
<reference evidence="2" key="1">
    <citation type="submission" date="2014-05" db="EMBL/GenBank/DDBJ databases">
        <title>The transcriptome of the halophilic microalga Tetraselmis sp. GSL018 isolated from the Great Salt Lake, Utah.</title>
        <authorList>
            <person name="Jinkerson R.E."/>
            <person name="D'Adamo S."/>
            <person name="Posewitz M.C."/>
        </authorList>
    </citation>
    <scope>NUCLEOTIDE SEQUENCE</scope>
    <source>
        <strain evidence="2">GSL018</strain>
    </source>
</reference>
<dbReference type="AlphaFoldDB" id="A0A061S6X7"/>
<dbReference type="InterPro" id="IPR009291">
    <property type="entry name" value="Vps62"/>
</dbReference>
<dbReference type="Pfam" id="PF06101">
    <property type="entry name" value="Vps62"/>
    <property type="match status" value="2"/>
</dbReference>
<dbReference type="EMBL" id="GBEZ01004272">
    <property type="protein sequence ID" value="JAC80932.1"/>
    <property type="molecule type" value="Transcribed_RNA"/>
</dbReference>
<evidence type="ECO:0000256" key="1">
    <source>
        <dbReference type="SAM" id="MobiDB-lite"/>
    </source>
</evidence>
<feature type="compositionally biased region" description="Polar residues" evidence="1">
    <location>
        <begin position="1134"/>
        <end position="1143"/>
    </location>
</feature>